<evidence type="ECO:0000259" key="8">
    <source>
        <dbReference type="Pfam" id="PF01593"/>
    </source>
</evidence>
<dbReference type="EMBL" id="BJYS01000023">
    <property type="protein sequence ID" value="GEO05437.1"/>
    <property type="molecule type" value="Genomic_DNA"/>
</dbReference>
<dbReference type="PANTHER" id="PTHR10742">
    <property type="entry name" value="FLAVIN MONOAMINE OXIDASE"/>
    <property type="match status" value="1"/>
</dbReference>
<evidence type="ECO:0000256" key="3">
    <source>
        <dbReference type="ARBA" id="ARBA00012535"/>
    </source>
</evidence>
<evidence type="ECO:0000256" key="7">
    <source>
        <dbReference type="SAM" id="MobiDB-lite"/>
    </source>
</evidence>
<dbReference type="Pfam" id="PF01593">
    <property type="entry name" value="Amino_oxidase"/>
    <property type="match status" value="2"/>
</dbReference>
<feature type="domain" description="Amine oxidase" evidence="8">
    <location>
        <begin position="460"/>
        <end position="547"/>
    </location>
</feature>
<comment type="similarity">
    <text evidence="2">Belongs to the tryptophan 2-monooxygenase family.</text>
</comment>
<dbReference type="GO" id="GO:0050361">
    <property type="term" value="F:tryptophan 2-monooxygenase activity"/>
    <property type="evidence" value="ECO:0007669"/>
    <property type="project" value="UniProtKB-EC"/>
</dbReference>
<evidence type="ECO:0000256" key="6">
    <source>
        <dbReference type="ARBA" id="ARBA00047321"/>
    </source>
</evidence>
<evidence type="ECO:0000256" key="4">
    <source>
        <dbReference type="ARBA" id="ARBA00017871"/>
    </source>
</evidence>
<comment type="catalytic activity">
    <reaction evidence="6">
        <text>L-tryptophan + O2 = indole-3-acetamide + CO2 + H2O</text>
        <dbReference type="Rhea" id="RHEA:16165"/>
        <dbReference type="ChEBI" id="CHEBI:15377"/>
        <dbReference type="ChEBI" id="CHEBI:15379"/>
        <dbReference type="ChEBI" id="CHEBI:16031"/>
        <dbReference type="ChEBI" id="CHEBI:16526"/>
        <dbReference type="ChEBI" id="CHEBI:57912"/>
        <dbReference type="EC" id="1.13.12.3"/>
    </reaction>
</comment>
<dbReference type="RefSeq" id="WP_146899414.1">
    <property type="nucleotide sequence ID" value="NZ_BJYS01000023.1"/>
</dbReference>
<dbReference type="EC" id="1.13.12.3" evidence="3"/>
<proteinExistence type="inferred from homology"/>
<dbReference type="SUPFAM" id="SSF51905">
    <property type="entry name" value="FAD/NAD(P)-binding domain"/>
    <property type="match status" value="1"/>
</dbReference>
<feature type="region of interest" description="Disordered" evidence="7">
    <location>
        <begin position="418"/>
        <end position="443"/>
    </location>
</feature>
<name>A0A512B0W8_9BACT</name>
<feature type="domain" description="Amine oxidase" evidence="8">
    <location>
        <begin position="19"/>
        <end position="377"/>
    </location>
</feature>
<organism evidence="9 10">
    <name type="scientific">Adhaeribacter aerolatus</name>
    <dbReference type="NCBI Taxonomy" id="670289"/>
    <lineage>
        <taxon>Bacteria</taxon>
        <taxon>Pseudomonadati</taxon>
        <taxon>Bacteroidota</taxon>
        <taxon>Cytophagia</taxon>
        <taxon>Cytophagales</taxon>
        <taxon>Hymenobacteraceae</taxon>
        <taxon>Adhaeribacter</taxon>
    </lineage>
</organism>
<gene>
    <name evidence="9" type="ORF">AAE02nite_31010</name>
</gene>
<keyword evidence="10" id="KW-1185">Reference proteome</keyword>
<protein>
    <recommendedName>
        <fullName evidence="4">Tryptophan 2-monooxygenase</fullName>
        <ecNumber evidence="3">1.13.12.3</ecNumber>
    </recommendedName>
</protein>
<dbReference type="SUPFAM" id="SSF54373">
    <property type="entry name" value="FAD-linked reductases, C-terminal domain"/>
    <property type="match status" value="1"/>
</dbReference>
<evidence type="ECO:0000256" key="2">
    <source>
        <dbReference type="ARBA" id="ARBA00005833"/>
    </source>
</evidence>
<keyword evidence="5" id="KW-0073">Auxin biosynthesis</keyword>
<evidence type="ECO:0000256" key="5">
    <source>
        <dbReference type="ARBA" id="ARBA00023070"/>
    </source>
</evidence>
<dbReference type="AlphaFoldDB" id="A0A512B0W8"/>
<dbReference type="GO" id="GO:0009851">
    <property type="term" value="P:auxin biosynthetic process"/>
    <property type="evidence" value="ECO:0007669"/>
    <property type="project" value="UniProtKB-KW"/>
</dbReference>
<dbReference type="InterPro" id="IPR002937">
    <property type="entry name" value="Amino_oxidase"/>
</dbReference>
<dbReference type="Gene3D" id="3.50.50.60">
    <property type="entry name" value="FAD/NAD(P)-binding domain"/>
    <property type="match status" value="2"/>
</dbReference>
<evidence type="ECO:0000256" key="1">
    <source>
        <dbReference type="ARBA" id="ARBA00004814"/>
    </source>
</evidence>
<evidence type="ECO:0000313" key="9">
    <source>
        <dbReference type="EMBL" id="GEO05437.1"/>
    </source>
</evidence>
<dbReference type="PANTHER" id="PTHR10742:SF410">
    <property type="entry name" value="LYSINE-SPECIFIC HISTONE DEMETHYLASE 2"/>
    <property type="match status" value="1"/>
</dbReference>
<dbReference type="InterPro" id="IPR036188">
    <property type="entry name" value="FAD/NAD-bd_sf"/>
</dbReference>
<comment type="pathway">
    <text evidence="1">Plant hormone metabolism; auxin biosynthesis.</text>
</comment>
<sequence length="564" mass="63941">MVSKELPDYDVAIIGGGASGIYTAWRMLLDGPLYSDELKKWQQERGSLKIAVFEGSGRIGGRILSAKAPGLPDIICEIGGMRYVSSQVLIKSLIENKFNLPRHEQAVTEPNNLLFLRGKQLRVGDLSRSEKLPYNFAQDEIDWLNQDVTPRNTADNFLGYAVVKLFPDIEKYSGTELRNYLNNQVFNGTPLYKHGFWNVVATQLSHEAYSIAVTTVGYDCLGYNTNAVDAICEYFDFTPDVKYYLLNDGYDSVIWNLQQEFEAAGGEVITNTWLEAFDNVNLSDTSKGVALQFRDDENIRTARAVVLAMPQRSLELLTPRGPVLDPKLAPHVRFMMNAVEPIHLYKMFIAYGHPWWEKEGVTEGRSLTDIPIRQCYYWGGESKQNIGNTGNTNAILMIYNDALSSDFWGGLREIPLGPGDINDDSPAPKFKRKKMPHTPTDQKNDWHERLRYNWKISEAPKAMVNEMHRQLQLLHGVTDAPEPLEAAFVDWGDDPYGGAVHFWNSGYQSTEILERMIQPVKDYPCYICGEAYSTNQTWVEGALQTAELVLRKFNIPEPNWLLKP</sequence>
<dbReference type="Gene3D" id="3.90.660.10">
    <property type="match status" value="1"/>
</dbReference>
<comment type="caution">
    <text evidence="9">The sequence shown here is derived from an EMBL/GenBank/DDBJ whole genome shotgun (WGS) entry which is preliminary data.</text>
</comment>
<dbReference type="InterPro" id="IPR050281">
    <property type="entry name" value="Flavin_monoamine_oxidase"/>
</dbReference>
<dbReference type="Proteomes" id="UP000321532">
    <property type="component" value="Unassembled WGS sequence"/>
</dbReference>
<evidence type="ECO:0000313" key="10">
    <source>
        <dbReference type="Proteomes" id="UP000321532"/>
    </source>
</evidence>
<accession>A0A512B0W8</accession>
<dbReference type="OrthoDB" id="56323at2"/>
<reference evidence="9 10" key="1">
    <citation type="submission" date="2019-07" db="EMBL/GenBank/DDBJ databases">
        <title>Whole genome shotgun sequence of Adhaeribacter aerolatus NBRC 106133.</title>
        <authorList>
            <person name="Hosoyama A."/>
            <person name="Uohara A."/>
            <person name="Ohji S."/>
            <person name="Ichikawa N."/>
        </authorList>
    </citation>
    <scope>NUCLEOTIDE SEQUENCE [LARGE SCALE GENOMIC DNA]</scope>
    <source>
        <strain evidence="9 10">NBRC 106133</strain>
    </source>
</reference>